<proteinExistence type="predicted"/>
<evidence type="ECO:0000313" key="1">
    <source>
        <dbReference type="EMBL" id="VTZ50404.1"/>
    </source>
</evidence>
<organism evidence="1 2">
    <name type="scientific">Methylocella tundrae</name>
    <dbReference type="NCBI Taxonomy" id="227605"/>
    <lineage>
        <taxon>Bacteria</taxon>
        <taxon>Pseudomonadati</taxon>
        <taxon>Pseudomonadota</taxon>
        <taxon>Alphaproteobacteria</taxon>
        <taxon>Hyphomicrobiales</taxon>
        <taxon>Beijerinckiaceae</taxon>
        <taxon>Methylocella</taxon>
    </lineage>
</organism>
<dbReference type="Proteomes" id="UP000485880">
    <property type="component" value="Unassembled WGS sequence"/>
</dbReference>
<gene>
    <name evidence="1" type="ORF">MPC4_230059</name>
</gene>
<reference evidence="1 2" key="1">
    <citation type="submission" date="2019-05" db="EMBL/GenBank/DDBJ databases">
        <authorList>
            <person name="Farhan Ul Haque M."/>
        </authorList>
    </citation>
    <scope>NUCLEOTIDE SEQUENCE [LARGE SCALE GENOMIC DNA]</scope>
    <source>
        <strain evidence="1">2</strain>
    </source>
</reference>
<dbReference type="AlphaFoldDB" id="A0A8B6M6F2"/>
<evidence type="ECO:0000313" key="2">
    <source>
        <dbReference type="Proteomes" id="UP000485880"/>
    </source>
</evidence>
<protein>
    <submittedName>
        <fullName evidence="1">Uncharacterized protein</fullName>
    </submittedName>
</protein>
<dbReference type="EMBL" id="CABFMQ020000080">
    <property type="protein sequence ID" value="VTZ50404.1"/>
    <property type="molecule type" value="Genomic_DNA"/>
</dbReference>
<name>A0A8B6M6F2_METTU</name>
<comment type="caution">
    <text evidence="1">The sequence shown here is derived from an EMBL/GenBank/DDBJ whole genome shotgun (WGS) entry which is preliminary data.</text>
</comment>
<accession>A0A8B6M6F2</accession>
<keyword evidence="2" id="KW-1185">Reference proteome</keyword>
<sequence length="124" mass="14276">MPFLLRILPVPNQQHSSSRVDVGLLSPANFILAHRRRDREANDRANGNELSWIAIEVCNQPRQLILRRAAVALYSFADETKALQRKAREIDRLDANFKTMDRCRMRQDQLDRPDIDAQLMGPAP</sequence>